<dbReference type="EMBL" id="LIXZ01000028">
    <property type="protein sequence ID" value="KPL57735.1"/>
    <property type="molecule type" value="Genomic_DNA"/>
</dbReference>
<evidence type="ECO:0000256" key="3">
    <source>
        <dbReference type="ARBA" id="ARBA00023082"/>
    </source>
</evidence>
<feature type="domain" description="RNA polymerase sigma factor 70 region 4 type 2" evidence="8">
    <location>
        <begin position="105"/>
        <end position="157"/>
    </location>
</feature>
<keyword evidence="3 6" id="KW-0731">Sigma factor</keyword>
<dbReference type="InterPro" id="IPR013324">
    <property type="entry name" value="RNA_pol_sigma_r3/r4-like"/>
</dbReference>
<dbReference type="Pfam" id="PF04542">
    <property type="entry name" value="Sigma70_r2"/>
    <property type="match status" value="1"/>
</dbReference>
<protein>
    <recommendedName>
        <fullName evidence="6">RNA polymerase sigma factor</fullName>
    </recommendedName>
</protein>
<dbReference type="Gene3D" id="1.10.10.10">
    <property type="entry name" value="Winged helix-like DNA-binding domain superfamily/Winged helix DNA-binding domain"/>
    <property type="match status" value="1"/>
</dbReference>
<comment type="caution">
    <text evidence="9">The sequence shown here is derived from an EMBL/GenBank/DDBJ whole genome shotgun (WGS) entry which is preliminary data.</text>
</comment>
<dbReference type="InterPro" id="IPR000838">
    <property type="entry name" value="RNA_pol_sigma70_ECF_CS"/>
</dbReference>
<dbReference type="PROSITE" id="PS01063">
    <property type="entry name" value="SIGMA70_ECF"/>
    <property type="match status" value="1"/>
</dbReference>
<dbReference type="InterPro" id="IPR039425">
    <property type="entry name" value="RNA_pol_sigma-70-like"/>
</dbReference>
<dbReference type="AlphaFoldDB" id="A0A0P6VY23"/>
<dbReference type="eggNOG" id="COG1595">
    <property type="taxonomic scope" value="Bacteria"/>
</dbReference>
<dbReference type="RefSeq" id="WP_060674826.1">
    <property type="nucleotide sequence ID" value="NZ_LIXZ01000028.1"/>
</dbReference>
<feature type="domain" description="RNA polymerase sigma-70 region 2" evidence="7">
    <location>
        <begin position="10"/>
        <end position="74"/>
    </location>
</feature>
<dbReference type="Gene3D" id="1.10.1740.10">
    <property type="match status" value="1"/>
</dbReference>
<dbReference type="SUPFAM" id="SSF88659">
    <property type="entry name" value="Sigma3 and sigma4 domains of RNA polymerase sigma factors"/>
    <property type="match status" value="1"/>
</dbReference>
<dbReference type="NCBIfam" id="TIGR02937">
    <property type="entry name" value="sigma70-ECF"/>
    <property type="match status" value="1"/>
</dbReference>
<dbReference type="PATRIC" id="fig|218284.4.peg.2636"/>
<dbReference type="InterPro" id="IPR036388">
    <property type="entry name" value="WH-like_DNA-bd_sf"/>
</dbReference>
<dbReference type="PANTHER" id="PTHR43133">
    <property type="entry name" value="RNA POLYMERASE ECF-TYPE SIGMA FACTO"/>
    <property type="match status" value="1"/>
</dbReference>
<dbReference type="CDD" id="cd06171">
    <property type="entry name" value="Sigma70_r4"/>
    <property type="match status" value="1"/>
</dbReference>
<dbReference type="InterPro" id="IPR014284">
    <property type="entry name" value="RNA_pol_sigma-70_dom"/>
</dbReference>
<comment type="similarity">
    <text evidence="1 6">Belongs to the sigma-70 factor family. ECF subfamily.</text>
</comment>
<keyword evidence="5 6" id="KW-0804">Transcription</keyword>
<gene>
    <name evidence="9" type="ORF">AM506_20530</name>
</gene>
<dbReference type="GO" id="GO:0006950">
    <property type="term" value="P:response to stress"/>
    <property type="evidence" value="ECO:0007669"/>
    <property type="project" value="UniProtKB-ARBA"/>
</dbReference>
<evidence type="ECO:0000256" key="1">
    <source>
        <dbReference type="ARBA" id="ARBA00010641"/>
    </source>
</evidence>
<dbReference type="GO" id="GO:0006352">
    <property type="term" value="P:DNA-templated transcription initiation"/>
    <property type="evidence" value="ECO:0007669"/>
    <property type="project" value="InterPro"/>
</dbReference>
<dbReference type="InterPro" id="IPR007627">
    <property type="entry name" value="RNA_pol_sigma70_r2"/>
</dbReference>
<evidence type="ECO:0000259" key="7">
    <source>
        <dbReference type="Pfam" id="PF04542"/>
    </source>
</evidence>
<reference evidence="9 10" key="1">
    <citation type="submission" date="2015-08" db="EMBL/GenBank/DDBJ databases">
        <title>Draft Genome Sequence of Bacillus vietnamensis UCD-SED5.</title>
        <authorList>
            <person name="Lee R.D."/>
            <person name="Jospin G."/>
            <person name="Lang J.M."/>
            <person name="Coil D.A."/>
            <person name="Eisen J.A."/>
        </authorList>
    </citation>
    <scope>NUCLEOTIDE SEQUENCE [LARGE SCALE GENOMIC DNA]</scope>
    <source>
        <strain evidence="9 10">UCD-SED5</strain>
    </source>
</reference>
<evidence type="ECO:0000313" key="10">
    <source>
        <dbReference type="Proteomes" id="UP000050398"/>
    </source>
</evidence>
<keyword evidence="4 6" id="KW-0238">DNA-binding</keyword>
<dbReference type="Proteomes" id="UP000050398">
    <property type="component" value="Unassembled WGS sequence"/>
</dbReference>
<evidence type="ECO:0000256" key="4">
    <source>
        <dbReference type="ARBA" id="ARBA00023125"/>
    </source>
</evidence>
<dbReference type="Pfam" id="PF08281">
    <property type="entry name" value="Sigma70_r4_2"/>
    <property type="match status" value="1"/>
</dbReference>
<dbReference type="OrthoDB" id="306910at2"/>
<dbReference type="SUPFAM" id="SSF88946">
    <property type="entry name" value="Sigma2 domain of RNA polymerase sigma factors"/>
    <property type="match status" value="1"/>
</dbReference>
<dbReference type="InterPro" id="IPR013325">
    <property type="entry name" value="RNA_pol_sigma_r2"/>
</dbReference>
<keyword evidence="2 6" id="KW-0805">Transcription regulation</keyword>
<accession>A0A0P6VY23</accession>
<proteinExistence type="inferred from homology"/>
<organism evidence="9 10">
    <name type="scientific">Rossellomorea vietnamensis</name>
    <dbReference type="NCBI Taxonomy" id="218284"/>
    <lineage>
        <taxon>Bacteria</taxon>
        <taxon>Bacillati</taxon>
        <taxon>Bacillota</taxon>
        <taxon>Bacilli</taxon>
        <taxon>Bacillales</taxon>
        <taxon>Bacillaceae</taxon>
        <taxon>Rossellomorea</taxon>
    </lineage>
</organism>
<dbReference type="InterPro" id="IPR013249">
    <property type="entry name" value="RNA_pol_sigma70_r4_t2"/>
</dbReference>
<evidence type="ECO:0000256" key="6">
    <source>
        <dbReference type="RuleBase" id="RU000716"/>
    </source>
</evidence>
<sequence length="174" mass="20766">MDQQELNEWFNKYGESILTYILLMVRDYQQSEDLTQETFLKAYRSKQQFKERASVKTWLFSIAHNVTIDHFRKKHPMKHYLGLTMEEKDGMPLPEQIVEMNEESEELYRAIQQLKPTYKHVIILRKLKEFSTSETAHVLNWSESKVKMTLRRALVELEKILTRGGTINEINRSI</sequence>
<evidence type="ECO:0000313" key="9">
    <source>
        <dbReference type="EMBL" id="KPL57735.1"/>
    </source>
</evidence>
<evidence type="ECO:0000259" key="8">
    <source>
        <dbReference type="Pfam" id="PF08281"/>
    </source>
</evidence>
<evidence type="ECO:0000256" key="2">
    <source>
        <dbReference type="ARBA" id="ARBA00023015"/>
    </source>
</evidence>
<dbReference type="GO" id="GO:0003677">
    <property type="term" value="F:DNA binding"/>
    <property type="evidence" value="ECO:0007669"/>
    <property type="project" value="UniProtKB-KW"/>
</dbReference>
<name>A0A0P6VY23_9BACI</name>
<dbReference type="PANTHER" id="PTHR43133:SF60">
    <property type="entry name" value="RNA POLYMERASE SIGMA FACTOR SIGV"/>
    <property type="match status" value="1"/>
</dbReference>
<dbReference type="GO" id="GO:0016987">
    <property type="term" value="F:sigma factor activity"/>
    <property type="evidence" value="ECO:0007669"/>
    <property type="project" value="UniProtKB-KW"/>
</dbReference>
<evidence type="ECO:0000256" key="5">
    <source>
        <dbReference type="ARBA" id="ARBA00023163"/>
    </source>
</evidence>